<dbReference type="SUPFAM" id="SSF52467">
    <property type="entry name" value="DHS-like NAD/FAD-binding domain"/>
    <property type="match status" value="1"/>
</dbReference>
<dbReference type="Gene3D" id="3.40.50.970">
    <property type="match status" value="2"/>
</dbReference>
<dbReference type="EC" id="2.2.1.6" evidence="6"/>
<dbReference type="GO" id="GO:0003984">
    <property type="term" value="F:acetolactate synthase activity"/>
    <property type="evidence" value="ECO:0007669"/>
    <property type="project" value="UniProtKB-EC"/>
</dbReference>
<proteinExistence type="inferred from homology"/>
<keyword evidence="12" id="KW-0100">Branched-chain amino acid biosynthesis</keyword>
<dbReference type="GO" id="GO:0000287">
    <property type="term" value="F:magnesium ion binding"/>
    <property type="evidence" value="ECO:0007669"/>
    <property type="project" value="InterPro"/>
</dbReference>
<comment type="pathway">
    <text evidence="3">Amino-acid biosynthesis; L-isoleucine biosynthesis; L-isoleucine from 2-oxobutanoate: step 1/4.</text>
</comment>
<dbReference type="Pfam" id="PF02775">
    <property type="entry name" value="TPP_enzyme_C"/>
    <property type="match status" value="1"/>
</dbReference>
<evidence type="ECO:0000256" key="1">
    <source>
        <dbReference type="ARBA" id="ARBA00001946"/>
    </source>
</evidence>
<organism evidence="17">
    <name type="scientific">marine metagenome</name>
    <dbReference type="NCBI Taxonomy" id="408172"/>
    <lineage>
        <taxon>unclassified sequences</taxon>
        <taxon>metagenomes</taxon>
        <taxon>ecological metagenomes</taxon>
    </lineage>
</organism>
<evidence type="ECO:0000259" key="14">
    <source>
        <dbReference type="Pfam" id="PF00205"/>
    </source>
</evidence>
<evidence type="ECO:0000256" key="11">
    <source>
        <dbReference type="ARBA" id="ARBA00023052"/>
    </source>
</evidence>
<dbReference type="InterPro" id="IPR011766">
    <property type="entry name" value="TPP_enzyme_TPP-bd"/>
</dbReference>
<dbReference type="InterPro" id="IPR012001">
    <property type="entry name" value="Thiamin_PyroP_enz_TPP-bd_dom"/>
</dbReference>
<gene>
    <name evidence="17" type="ORF">METZ01_LOCUS118091</name>
</gene>
<dbReference type="FunFam" id="3.40.50.970:FF:000007">
    <property type="entry name" value="Acetolactate synthase"/>
    <property type="match status" value="1"/>
</dbReference>
<reference evidence="17" key="1">
    <citation type="submission" date="2018-05" db="EMBL/GenBank/DDBJ databases">
        <authorList>
            <person name="Lanie J.A."/>
            <person name="Ng W.-L."/>
            <person name="Kazmierczak K.M."/>
            <person name="Andrzejewski T.M."/>
            <person name="Davidsen T.M."/>
            <person name="Wayne K.J."/>
            <person name="Tettelin H."/>
            <person name="Glass J.I."/>
            <person name="Rusch D."/>
            <person name="Podicherti R."/>
            <person name="Tsui H.-C.T."/>
            <person name="Winkler M.E."/>
        </authorList>
    </citation>
    <scope>NUCLEOTIDE SEQUENCE</scope>
</reference>
<feature type="non-terminal residue" evidence="17">
    <location>
        <position position="1"/>
    </location>
</feature>
<evidence type="ECO:0000256" key="9">
    <source>
        <dbReference type="ARBA" id="ARBA00022723"/>
    </source>
</evidence>
<dbReference type="InterPro" id="IPR012000">
    <property type="entry name" value="Thiamin_PyroP_enz_cen_dom"/>
</dbReference>
<dbReference type="GO" id="GO:0005948">
    <property type="term" value="C:acetolactate synthase complex"/>
    <property type="evidence" value="ECO:0007669"/>
    <property type="project" value="TreeGrafter"/>
</dbReference>
<dbReference type="CDD" id="cd07035">
    <property type="entry name" value="TPP_PYR_POX_like"/>
    <property type="match status" value="1"/>
</dbReference>
<comment type="similarity">
    <text evidence="5 13">Belongs to the TPP enzyme family.</text>
</comment>
<dbReference type="PANTHER" id="PTHR18968">
    <property type="entry name" value="THIAMINE PYROPHOSPHATE ENZYMES"/>
    <property type="match status" value="1"/>
</dbReference>
<dbReference type="UniPathway" id="UPA00047">
    <property type="reaction ID" value="UER00055"/>
</dbReference>
<comment type="pathway">
    <text evidence="4">Amino-acid biosynthesis; L-valine biosynthesis; L-valine from pyruvate: step 1/4.</text>
</comment>
<dbReference type="InterPro" id="IPR000399">
    <property type="entry name" value="TPP-bd_CS"/>
</dbReference>
<evidence type="ECO:0000256" key="13">
    <source>
        <dbReference type="RuleBase" id="RU362132"/>
    </source>
</evidence>
<dbReference type="EMBL" id="UINC01015506">
    <property type="protein sequence ID" value="SVA65237.1"/>
    <property type="molecule type" value="Genomic_DNA"/>
</dbReference>
<dbReference type="GO" id="GO:0050660">
    <property type="term" value="F:flavin adenine dinucleotide binding"/>
    <property type="evidence" value="ECO:0007669"/>
    <property type="project" value="InterPro"/>
</dbReference>
<feature type="domain" description="Thiamine pyrophosphate enzyme N-terminal TPP-binding" evidence="16">
    <location>
        <begin position="1"/>
        <end position="87"/>
    </location>
</feature>
<dbReference type="InterPro" id="IPR045229">
    <property type="entry name" value="TPP_enz"/>
</dbReference>
<comment type="cofactor">
    <cofactor evidence="1">
        <name>Mg(2+)</name>
        <dbReference type="ChEBI" id="CHEBI:18420"/>
    </cofactor>
</comment>
<evidence type="ECO:0000313" key="17">
    <source>
        <dbReference type="EMBL" id="SVA65237.1"/>
    </source>
</evidence>
<feature type="domain" description="Thiamine pyrophosphate enzyme TPP-binding" evidence="15">
    <location>
        <begin position="365"/>
        <end position="515"/>
    </location>
</feature>
<evidence type="ECO:0000256" key="10">
    <source>
        <dbReference type="ARBA" id="ARBA00022842"/>
    </source>
</evidence>
<dbReference type="InterPro" id="IPR012846">
    <property type="entry name" value="Acetolactate_synth_lsu"/>
</dbReference>
<evidence type="ECO:0000256" key="4">
    <source>
        <dbReference type="ARBA" id="ARBA00005025"/>
    </source>
</evidence>
<dbReference type="Pfam" id="PF00205">
    <property type="entry name" value="TPP_enzyme_M"/>
    <property type="match status" value="1"/>
</dbReference>
<dbReference type="AlphaFoldDB" id="A0A381XM09"/>
<dbReference type="NCBIfam" id="TIGR00118">
    <property type="entry name" value="acolac_lg"/>
    <property type="match status" value="1"/>
</dbReference>
<evidence type="ECO:0000256" key="2">
    <source>
        <dbReference type="ARBA" id="ARBA00001964"/>
    </source>
</evidence>
<keyword evidence="8" id="KW-0808">Transferase</keyword>
<dbReference type="Pfam" id="PF02776">
    <property type="entry name" value="TPP_enzyme_N"/>
    <property type="match status" value="1"/>
</dbReference>
<evidence type="ECO:0000259" key="15">
    <source>
        <dbReference type="Pfam" id="PF02775"/>
    </source>
</evidence>
<keyword evidence="7" id="KW-0028">Amino-acid biosynthesis</keyword>
<feature type="domain" description="Thiamine pyrophosphate enzyme central" evidence="14">
    <location>
        <begin position="167"/>
        <end position="302"/>
    </location>
</feature>
<dbReference type="PANTHER" id="PTHR18968:SF13">
    <property type="entry name" value="ACETOLACTATE SYNTHASE CATALYTIC SUBUNIT, MITOCHONDRIAL"/>
    <property type="match status" value="1"/>
</dbReference>
<dbReference type="GO" id="GO:0030976">
    <property type="term" value="F:thiamine pyrophosphate binding"/>
    <property type="evidence" value="ECO:0007669"/>
    <property type="project" value="InterPro"/>
</dbReference>
<dbReference type="CDD" id="cd02015">
    <property type="entry name" value="TPP_AHAS"/>
    <property type="match status" value="1"/>
</dbReference>
<sequence length="547" mass="59551">PVYDPLIDSSIRHVLVRHEQGAGHMASGYAHATGKPGVAMVTSGPAATNIVTALCDAHLDSVPLVCITGQVPYAAIGTDAFQECDTTGITMSVTKHNFLVTEAQDIPRVVKEAFHIATTGRPGPVLVDIPKDIVDPNNPRSAMEWSDDVEMDLPGYNPTTGVDPAGIAVAADLIRAAERPVLYVGGGILKSRACEVLRQFAEMTGIHVVTTLMARGAFPDSHELCLGMPGMHGNFTAVTAMQEADLLVALGARFDDRVTGRLDGFAPDAKIIHVDIDGAELGKVRRPDVAIQGDCRLAVEELVADFSANGTGDADRSAWRSRISGWQERFPLFYEPWEPGQALKPQYVIERLRDLTPDDTIVASGVGQHQMWASQYWNFDHPYTWINSGGLGTMGYAIPAAIGAKAGMPDRTVWAVDGDGCFQMTAQELVTATVEGFPIKVALLNNSYLGMVRQWQEMFYDERFSEVFLSKDVPDYKMWAQSMGCEAMRVDDPDEIDDAITRANEIDDRPVVIDFRIMAEEKVYPMVPSGATNSDLVVPPSQTDLPR</sequence>
<keyword evidence="10" id="KW-0460">Magnesium</keyword>
<evidence type="ECO:0000259" key="16">
    <source>
        <dbReference type="Pfam" id="PF02776"/>
    </source>
</evidence>
<keyword evidence="11 13" id="KW-0786">Thiamine pyrophosphate</keyword>
<evidence type="ECO:0000256" key="3">
    <source>
        <dbReference type="ARBA" id="ARBA00004974"/>
    </source>
</evidence>
<dbReference type="InterPro" id="IPR029061">
    <property type="entry name" value="THDP-binding"/>
</dbReference>
<evidence type="ECO:0000256" key="8">
    <source>
        <dbReference type="ARBA" id="ARBA00022679"/>
    </source>
</evidence>
<comment type="cofactor">
    <cofactor evidence="2">
        <name>thiamine diphosphate</name>
        <dbReference type="ChEBI" id="CHEBI:58937"/>
    </cofactor>
</comment>
<evidence type="ECO:0000256" key="12">
    <source>
        <dbReference type="ARBA" id="ARBA00023304"/>
    </source>
</evidence>
<name>A0A381XM09_9ZZZZ</name>
<evidence type="ECO:0000256" key="7">
    <source>
        <dbReference type="ARBA" id="ARBA00022605"/>
    </source>
</evidence>
<dbReference type="PROSITE" id="PS00187">
    <property type="entry name" value="TPP_ENZYMES"/>
    <property type="match status" value="1"/>
</dbReference>
<dbReference type="UniPathway" id="UPA00049">
    <property type="reaction ID" value="UER00059"/>
</dbReference>
<dbReference type="SUPFAM" id="SSF52518">
    <property type="entry name" value="Thiamin diphosphate-binding fold (THDP-binding)"/>
    <property type="match status" value="2"/>
</dbReference>
<dbReference type="InterPro" id="IPR039368">
    <property type="entry name" value="AHAS_TPP"/>
</dbReference>
<keyword evidence="9" id="KW-0479">Metal-binding</keyword>
<evidence type="ECO:0000256" key="6">
    <source>
        <dbReference type="ARBA" id="ARBA00013145"/>
    </source>
</evidence>
<dbReference type="InterPro" id="IPR029035">
    <property type="entry name" value="DHS-like_NAD/FAD-binding_dom"/>
</dbReference>
<protein>
    <recommendedName>
        <fullName evidence="6">acetolactate synthase</fullName>
        <ecNumber evidence="6">2.2.1.6</ecNumber>
    </recommendedName>
</protein>
<dbReference type="Gene3D" id="3.40.50.1220">
    <property type="entry name" value="TPP-binding domain"/>
    <property type="match status" value="1"/>
</dbReference>
<accession>A0A381XM09</accession>
<dbReference type="GO" id="GO:0009099">
    <property type="term" value="P:L-valine biosynthetic process"/>
    <property type="evidence" value="ECO:0007669"/>
    <property type="project" value="UniProtKB-UniPathway"/>
</dbReference>
<dbReference type="FunFam" id="3.40.50.1220:FF:000008">
    <property type="entry name" value="Acetolactate synthase"/>
    <property type="match status" value="1"/>
</dbReference>
<evidence type="ECO:0000256" key="5">
    <source>
        <dbReference type="ARBA" id="ARBA00007812"/>
    </source>
</evidence>
<dbReference type="GO" id="GO:0009097">
    <property type="term" value="P:isoleucine biosynthetic process"/>
    <property type="evidence" value="ECO:0007669"/>
    <property type="project" value="UniProtKB-UniPathway"/>
</dbReference>